<name>A0ABN8ZQT7_RANTA</name>
<feature type="region of interest" description="Disordered" evidence="1">
    <location>
        <begin position="11"/>
        <end position="32"/>
    </location>
</feature>
<protein>
    <submittedName>
        <fullName evidence="2">Uncharacterized protein</fullName>
    </submittedName>
</protein>
<sequence>LPSSLWGMKLAEGDDGGEGAYTGPGSRQSSSASLALSLRAPNLPISLAVADGAQYDPAAAAAGAASSITRRMPSGRALPAAPAASQPPTGPETPYIHTALGKGTGVCSALLPVQPPAPGSSGQRGIRAEKTPAAAAAAARKRRPGGCSYAPLPTPSGCNALGSASARLLPACAGLVSAAVCRCGSSPSPRRPPPRSAQLLPPPWGLKMRGPIYSGVAWASIRSAEAVAILAPSARVRMRGSERSGSAPPAPRRNPGRTRASERTEDSDTALGLPTPGAPIPSGLRLLPHQGSNKSFWPRGQRRSFSFPEECAGGASSPRFPPTMERASLVLLRPQQTPSASPLLMTRPL</sequence>
<organism evidence="2 3">
    <name type="scientific">Rangifer tarandus platyrhynchus</name>
    <name type="common">Svalbard reindeer</name>
    <dbReference type="NCBI Taxonomy" id="3082113"/>
    <lineage>
        <taxon>Eukaryota</taxon>
        <taxon>Metazoa</taxon>
        <taxon>Chordata</taxon>
        <taxon>Craniata</taxon>
        <taxon>Vertebrata</taxon>
        <taxon>Euteleostomi</taxon>
        <taxon>Mammalia</taxon>
        <taxon>Eutheria</taxon>
        <taxon>Laurasiatheria</taxon>
        <taxon>Artiodactyla</taxon>
        <taxon>Ruminantia</taxon>
        <taxon>Pecora</taxon>
        <taxon>Cervidae</taxon>
        <taxon>Odocoileinae</taxon>
        <taxon>Rangifer</taxon>
    </lineage>
</organism>
<evidence type="ECO:0000313" key="2">
    <source>
        <dbReference type="EMBL" id="CAI9175805.1"/>
    </source>
</evidence>
<reference evidence="2" key="1">
    <citation type="submission" date="2023-04" db="EMBL/GenBank/DDBJ databases">
        <authorList>
            <consortium name="ELIXIR-Norway"/>
        </authorList>
    </citation>
    <scope>NUCLEOTIDE SEQUENCE [LARGE SCALE GENOMIC DNA]</scope>
</reference>
<feature type="region of interest" description="Disordered" evidence="1">
    <location>
        <begin position="183"/>
        <end position="203"/>
    </location>
</feature>
<evidence type="ECO:0000256" key="1">
    <source>
        <dbReference type="SAM" id="MobiDB-lite"/>
    </source>
</evidence>
<dbReference type="EMBL" id="OX459941">
    <property type="protein sequence ID" value="CAI9175805.1"/>
    <property type="molecule type" value="Genomic_DNA"/>
</dbReference>
<evidence type="ECO:0000313" key="3">
    <source>
        <dbReference type="Proteomes" id="UP001176941"/>
    </source>
</evidence>
<proteinExistence type="predicted"/>
<dbReference type="Proteomes" id="UP001176941">
    <property type="component" value="Chromosome 5"/>
</dbReference>
<feature type="region of interest" description="Disordered" evidence="1">
    <location>
        <begin position="111"/>
        <end position="139"/>
    </location>
</feature>
<keyword evidence="3" id="KW-1185">Reference proteome</keyword>
<feature type="region of interest" description="Disordered" evidence="1">
    <location>
        <begin position="75"/>
        <end position="95"/>
    </location>
</feature>
<gene>
    <name evidence="2" type="ORF">MRATA1EN1_LOCUS24767</name>
</gene>
<feature type="region of interest" description="Disordered" evidence="1">
    <location>
        <begin position="236"/>
        <end position="283"/>
    </location>
</feature>
<feature type="compositionally biased region" description="Low complexity" evidence="1">
    <location>
        <begin position="77"/>
        <end position="87"/>
    </location>
</feature>
<feature type="non-terminal residue" evidence="2">
    <location>
        <position position="1"/>
    </location>
</feature>
<accession>A0ABN8ZQT7</accession>
<feature type="compositionally biased region" description="Pro residues" evidence="1">
    <location>
        <begin position="189"/>
        <end position="203"/>
    </location>
</feature>